<accession>A0A6J8E1V6</accession>
<organism evidence="1 2">
    <name type="scientific">Mytilus coruscus</name>
    <name type="common">Sea mussel</name>
    <dbReference type="NCBI Taxonomy" id="42192"/>
    <lineage>
        <taxon>Eukaryota</taxon>
        <taxon>Metazoa</taxon>
        <taxon>Spiralia</taxon>
        <taxon>Lophotrochozoa</taxon>
        <taxon>Mollusca</taxon>
        <taxon>Bivalvia</taxon>
        <taxon>Autobranchia</taxon>
        <taxon>Pteriomorphia</taxon>
        <taxon>Mytilida</taxon>
        <taxon>Mytiloidea</taxon>
        <taxon>Mytilidae</taxon>
        <taxon>Mytilinae</taxon>
        <taxon>Mytilus</taxon>
    </lineage>
</organism>
<dbReference type="AlphaFoldDB" id="A0A6J8E1V6"/>
<gene>
    <name evidence="1" type="ORF">MCOR_46968</name>
</gene>
<name>A0A6J8E1V6_MYTCO</name>
<evidence type="ECO:0008006" key="3">
    <source>
        <dbReference type="Google" id="ProtNLM"/>
    </source>
</evidence>
<proteinExistence type="predicted"/>
<sequence>MHLIFFIQYNVKHIFSEPEQAPVIVVSRKRKRAPFMSDTDRPDTSTSISNKEIDDNKIIGKLTISKAQLKEPPTEYKLREVKEEWVGELKNRIISSGQKMLGKILPVLVDSDKVSKKDDFKQEDINQYTFLTLGGNHIRRALEKVVEIQEVTCMVYVGLTQEEALRLACIDNDMAKSLPFTFQDKIKLAHQFHLEGQEDLNRKMKEVLSQIELKEIKDSISTILSVARYPEDSFQLFETIVKNYELQKGVNHSVPQRLFRLLQAESNVTRAHFLQMAADSKSLQKTAESLVNNKKEKALERIFTEQTGEDSWNSAVEKYPNYSKKLNEFKDMKTPKYIPNKLIQYCKKAKESEDQLEKTEIEIKIIVGSRDVSNNKDVSAIISKYSKIILDEVNKVEGLHFEE</sequence>
<protein>
    <recommendedName>
        <fullName evidence="3">ParB/Sulfiredoxin domain-containing protein</fullName>
    </recommendedName>
</protein>
<keyword evidence="2" id="KW-1185">Reference proteome</keyword>
<dbReference type="EMBL" id="CACVKT020008320">
    <property type="protein sequence ID" value="CAC5414126.1"/>
    <property type="molecule type" value="Genomic_DNA"/>
</dbReference>
<dbReference type="Proteomes" id="UP000507470">
    <property type="component" value="Unassembled WGS sequence"/>
</dbReference>
<evidence type="ECO:0000313" key="1">
    <source>
        <dbReference type="EMBL" id="CAC5414126.1"/>
    </source>
</evidence>
<evidence type="ECO:0000313" key="2">
    <source>
        <dbReference type="Proteomes" id="UP000507470"/>
    </source>
</evidence>
<reference evidence="1 2" key="1">
    <citation type="submission" date="2020-06" db="EMBL/GenBank/DDBJ databases">
        <authorList>
            <person name="Li R."/>
            <person name="Bekaert M."/>
        </authorList>
    </citation>
    <scope>NUCLEOTIDE SEQUENCE [LARGE SCALE GENOMIC DNA]</scope>
    <source>
        <strain evidence="2">wild</strain>
    </source>
</reference>
<dbReference type="OrthoDB" id="6096466at2759"/>